<dbReference type="Proteomes" id="UP001382935">
    <property type="component" value="Chromosome"/>
</dbReference>
<evidence type="ECO:0000313" key="2">
    <source>
        <dbReference type="EMBL" id="WWM70861.1"/>
    </source>
</evidence>
<feature type="transmembrane region" description="Helical" evidence="1">
    <location>
        <begin position="80"/>
        <end position="102"/>
    </location>
</feature>
<gene>
    <name evidence="2" type="ORF">V6R86_09285</name>
</gene>
<keyword evidence="1" id="KW-0812">Transmembrane</keyword>
<evidence type="ECO:0000256" key="1">
    <source>
        <dbReference type="SAM" id="Phobius"/>
    </source>
</evidence>
<sequence length="156" mass="17284">MIRIALFLTAFLLCVWYAFKAGGKPERGAMLAQGLALLITVSTGFLRVSGDFLSLLLGWLLADVLLLILLVVLALRANRLWTIVLAGLQLAAVFVHLAKILYPALPAFGYALFLQMWAWPMLLATGVGIRNHQRRLRQQGTDPDWVIRTRTNAAAE</sequence>
<keyword evidence="1" id="KW-1133">Transmembrane helix</keyword>
<keyword evidence="3" id="KW-1185">Reference proteome</keyword>
<protein>
    <submittedName>
        <fullName evidence="2">Uncharacterized protein</fullName>
    </submittedName>
</protein>
<dbReference type="RefSeq" id="WP_338503992.1">
    <property type="nucleotide sequence ID" value="NZ_CP145607.1"/>
</dbReference>
<name>A0ABZ2G4X3_9SPHN</name>
<feature type="transmembrane region" description="Helical" evidence="1">
    <location>
        <begin position="108"/>
        <end position="129"/>
    </location>
</feature>
<proteinExistence type="predicted"/>
<accession>A0ABZ2G4X3</accession>
<evidence type="ECO:0000313" key="3">
    <source>
        <dbReference type="Proteomes" id="UP001382935"/>
    </source>
</evidence>
<feature type="transmembrane region" description="Helical" evidence="1">
    <location>
        <begin position="52"/>
        <end position="73"/>
    </location>
</feature>
<organism evidence="2 3">
    <name type="scientific">Sphingomonas kaistensis</name>
    <dbReference type="NCBI Taxonomy" id="298708"/>
    <lineage>
        <taxon>Bacteria</taxon>
        <taxon>Pseudomonadati</taxon>
        <taxon>Pseudomonadota</taxon>
        <taxon>Alphaproteobacteria</taxon>
        <taxon>Sphingomonadales</taxon>
        <taxon>Sphingomonadaceae</taxon>
        <taxon>Sphingomonas</taxon>
    </lineage>
</organism>
<dbReference type="EMBL" id="CP145607">
    <property type="protein sequence ID" value="WWM70861.1"/>
    <property type="molecule type" value="Genomic_DNA"/>
</dbReference>
<reference evidence="2 3" key="1">
    <citation type="submission" date="2024-02" db="EMBL/GenBank/DDBJ databases">
        <title>Full genome sequence of Sphingomonas kaistensis.</title>
        <authorList>
            <person name="Poletto B.L."/>
            <person name="Silva G."/>
            <person name="Galante D."/>
            <person name="Campos K.R."/>
            <person name="Santos M.B.N."/>
            <person name="Sacchi C.T."/>
        </authorList>
    </citation>
    <scope>NUCLEOTIDE SEQUENCE [LARGE SCALE GENOMIC DNA]</scope>
    <source>
        <strain evidence="2 3">MA4R</strain>
    </source>
</reference>
<keyword evidence="1" id="KW-0472">Membrane</keyword>